<sequence length="105" mass="11441">MTRTFDEDTNPEGTETKVVGLLLLGSVVLMIITSSMLMGTNNLQNDFEVGESVILDFNRSPLCSHLKARSILCKLLDLPWSLVEDAEAQEANTAISNQSNTNAVV</sequence>
<keyword evidence="1" id="KW-1133">Transmembrane helix</keyword>
<proteinExistence type="predicted"/>
<dbReference type="EMBL" id="KZ772698">
    <property type="protein sequence ID" value="PTQ43135.1"/>
    <property type="molecule type" value="Genomic_DNA"/>
</dbReference>
<accession>A0A2R6XAJ2</accession>
<dbReference type="AlphaFoldDB" id="A0A2R6XAJ2"/>
<evidence type="ECO:0000313" key="3">
    <source>
        <dbReference type="Proteomes" id="UP000244005"/>
    </source>
</evidence>
<dbReference type="Gramene" id="Mp2g13450.1">
    <property type="protein sequence ID" value="Mp2g13450.1.cds1"/>
    <property type="gene ID" value="Mp2g13450"/>
</dbReference>
<gene>
    <name evidence="2" type="ORF">MARPO_0026s0026</name>
</gene>
<name>A0A2R6XAJ2_MARPO</name>
<reference evidence="3" key="1">
    <citation type="journal article" date="2017" name="Cell">
        <title>Insights into land plant evolution garnered from the Marchantia polymorpha genome.</title>
        <authorList>
            <person name="Bowman J.L."/>
            <person name="Kohchi T."/>
            <person name="Yamato K.T."/>
            <person name="Jenkins J."/>
            <person name="Shu S."/>
            <person name="Ishizaki K."/>
            <person name="Yamaoka S."/>
            <person name="Nishihama R."/>
            <person name="Nakamura Y."/>
            <person name="Berger F."/>
            <person name="Adam C."/>
            <person name="Aki S.S."/>
            <person name="Althoff F."/>
            <person name="Araki T."/>
            <person name="Arteaga-Vazquez M.A."/>
            <person name="Balasubrmanian S."/>
            <person name="Barry K."/>
            <person name="Bauer D."/>
            <person name="Boehm C.R."/>
            <person name="Briginshaw L."/>
            <person name="Caballero-Perez J."/>
            <person name="Catarino B."/>
            <person name="Chen F."/>
            <person name="Chiyoda S."/>
            <person name="Chovatia M."/>
            <person name="Davies K.M."/>
            <person name="Delmans M."/>
            <person name="Demura T."/>
            <person name="Dierschke T."/>
            <person name="Dolan L."/>
            <person name="Dorantes-Acosta A.E."/>
            <person name="Eklund D.M."/>
            <person name="Florent S.N."/>
            <person name="Flores-Sandoval E."/>
            <person name="Fujiyama A."/>
            <person name="Fukuzawa H."/>
            <person name="Galik B."/>
            <person name="Grimanelli D."/>
            <person name="Grimwood J."/>
            <person name="Grossniklaus U."/>
            <person name="Hamada T."/>
            <person name="Haseloff J."/>
            <person name="Hetherington A.J."/>
            <person name="Higo A."/>
            <person name="Hirakawa Y."/>
            <person name="Hundley H.N."/>
            <person name="Ikeda Y."/>
            <person name="Inoue K."/>
            <person name="Inoue S.I."/>
            <person name="Ishida S."/>
            <person name="Jia Q."/>
            <person name="Kakita M."/>
            <person name="Kanazawa T."/>
            <person name="Kawai Y."/>
            <person name="Kawashima T."/>
            <person name="Kennedy M."/>
            <person name="Kinose K."/>
            <person name="Kinoshita T."/>
            <person name="Kohara Y."/>
            <person name="Koide E."/>
            <person name="Komatsu K."/>
            <person name="Kopischke S."/>
            <person name="Kubo M."/>
            <person name="Kyozuka J."/>
            <person name="Lagercrantz U."/>
            <person name="Lin S.S."/>
            <person name="Lindquist E."/>
            <person name="Lipzen A.M."/>
            <person name="Lu C.W."/>
            <person name="De Luna E."/>
            <person name="Martienssen R.A."/>
            <person name="Minamino N."/>
            <person name="Mizutani M."/>
            <person name="Mizutani M."/>
            <person name="Mochizuki N."/>
            <person name="Monte I."/>
            <person name="Mosher R."/>
            <person name="Nagasaki H."/>
            <person name="Nakagami H."/>
            <person name="Naramoto S."/>
            <person name="Nishitani K."/>
            <person name="Ohtani M."/>
            <person name="Okamoto T."/>
            <person name="Okumura M."/>
            <person name="Phillips J."/>
            <person name="Pollak B."/>
            <person name="Reinders A."/>
            <person name="Rovekamp M."/>
            <person name="Sano R."/>
            <person name="Sawa S."/>
            <person name="Schmid M.W."/>
            <person name="Shirakawa M."/>
            <person name="Solano R."/>
            <person name="Spunde A."/>
            <person name="Suetsugu N."/>
            <person name="Sugano S."/>
            <person name="Sugiyama A."/>
            <person name="Sun R."/>
            <person name="Suzuki Y."/>
            <person name="Takenaka M."/>
            <person name="Takezawa D."/>
            <person name="Tomogane H."/>
            <person name="Tsuzuki M."/>
            <person name="Ueda T."/>
            <person name="Umeda M."/>
            <person name="Ward J.M."/>
            <person name="Watanabe Y."/>
            <person name="Yazaki K."/>
            <person name="Yokoyama R."/>
            <person name="Yoshitake Y."/>
            <person name="Yotsui I."/>
            <person name="Zachgo S."/>
            <person name="Schmutz J."/>
        </authorList>
    </citation>
    <scope>NUCLEOTIDE SEQUENCE [LARGE SCALE GENOMIC DNA]</scope>
    <source>
        <strain evidence="3">Tak-1</strain>
    </source>
</reference>
<evidence type="ECO:0000256" key="1">
    <source>
        <dbReference type="SAM" id="Phobius"/>
    </source>
</evidence>
<keyword evidence="3" id="KW-1185">Reference proteome</keyword>
<organism evidence="2 3">
    <name type="scientific">Marchantia polymorpha</name>
    <name type="common">Common liverwort</name>
    <name type="synonym">Marchantia aquatica</name>
    <dbReference type="NCBI Taxonomy" id="3197"/>
    <lineage>
        <taxon>Eukaryota</taxon>
        <taxon>Viridiplantae</taxon>
        <taxon>Streptophyta</taxon>
        <taxon>Embryophyta</taxon>
        <taxon>Marchantiophyta</taxon>
        <taxon>Marchantiopsida</taxon>
        <taxon>Marchantiidae</taxon>
        <taxon>Marchantiales</taxon>
        <taxon>Marchantiaceae</taxon>
        <taxon>Marchantia</taxon>
    </lineage>
</organism>
<dbReference type="OrthoDB" id="10399683at2759"/>
<evidence type="ECO:0000313" key="2">
    <source>
        <dbReference type="EMBL" id="PTQ43135.1"/>
    </source>
</evidence>
<protein>
    <submittedName>
        <fullName evidence="2">Uncharacterized protein</fullName>
    </submittedName>
</protein>
<keyword evidence="1" id="KW-0472">Membrane</keyword>
<dbReference type="Proteomes" id="UP000244005">
    <property type="component" value="Unassembled WGS sequence"/>
</dbReference>
<feature type="transmembrane region" description="Helical" evidence="1">
    <location>
        <begin position="18"/>
        <end position="38"/>
    </location>
</feature>
<keyword evidence="1" id="KW-0812">Transmembrane</keyword>